<keyword evidence="3" id="KW-1185">Reference proteome</keyword>
<dbReference type="PROSITE" id="PS51257">
    <property type="entry name" value="PROKAR_LIPOPROTEIN"/>
    <property type="match status" value="1"/>
</dbReference>
<name>A0ABM8XYK5_9BURK</name>
<dbReference type="EMBL" id="CAJZAG010000014">
    <property type="protein sequence ID" value="CAG9185391.1"/>
    <property type="molecule type" value="Genomic_DNA"/>
</dbReference>
<accession>A0ABM8XYK5</accession>
<evidence type="ECO:0000313" key="2">
    <source>
        <dbReference type="EMBL" id="CAG9185391.1"/>
    </source>
</evidence>
<evidence type="ECO:0000256" key="1">
    <source>
        <dbReference type="SAM" id="MobiDB-lite"/>
    </source>
</evidence>
<feature type="region of interest" description="Disordered" evidence="1">
    <location>
        <begin position="39"/>
        <end position="81"/>
    </location>
</feature>
<organism evidence="2 3">
    <name type="scientific">Cupriavidus pampae</name>
    <dbReference type="NCBI Taxonomy" id="659251"/>
    <lineage>
        <taxon>Bacteria</taxon>
        <taxon>Pseudomonadati</taxon>
        <taxon>Pseudomonadota</taxon>
        <taxon>Betaproteobacteria</taxon>
        <taxon>Burkholderiales</taxon>
        <taxon>Burkholderiaceae</taxon>
        <taxon>Cupriavidus</taxon>
    </lineage>
</organism>
<dbReference type="RefSeq" id="WP_223994824.1">
    <property type="nucleotide sequence ID" value="NZ_CAJZAG010000014.1"/>
</dbReference>
<feature type="compositionally biased region" description="Basic and acidic residues" evidence="1">
    <location>
        <begin position="53"/>
        <end position="68"/>
    </location>
</feature>
<feature type="region of interest" description="Disordered" evidence="1">
    <location>
        <begin position="102"/>
        <end position="123"/>
    </location>
</feature>
<evidence type="ECO:0008006" key="4">
    <source>
        <dbReference type="Google" id="ProtNLM"/>
    </source>
</evidence>
<sequence length="123" mass="13480">MTYRHLWLQLLMSFGGAALLSMVLAACLTTESSIGARALGSSHRYGEQAGENAGERISERANGERLASDRNVNPDMDRDMSGLRPADLRIYVRATATRLPTWDDTTDARHHAPAARLQDGVAR</sequence>
<protein>
    <recommendedName>
        <fullName evidence="4">Lipoprotein</fullName>
    </recommendedName>
</protein>
<gene>
    <name evidence="2" type="ORF">LMG32289_05942</name>
</gene>
<reference evidence="2 3" key="1">
    <citation type="submission" date="2021-08" db="EMBL/GenBank/DDBJ databases">
        <authorList>
            <person name="Peeters C."/>
        </authorList>
    </citation>
    <scope>NUCLEOTIDE SEQUENCE [LARGE SCALE GENOMIC DNA]</scope>
    <source>
        <strain evidence="2 3">LMG 32289</strain>
    </source>
</reference>
<dbReference type="Proteomes" id="UP000706525">
    <property type="component" value="Unassembled WGS sequence"/>
</dbReference>
<comment type="caution">
    <text evidence="2">The sequence shown here is derived from an EMBL/GenBank/DDBJ whole genome shotgun (WGS) entry which is preliminary data.</text>
</comment>
<evidence type="ECO:0000313" key="3">
    <source>
        <dbReference type="Proteomes" id="UP000706525"/>
    </source>
</evidence>
<proteinExistence type="predicted"/>